<accession>A0A225NMP2</accession>
<dbReference type="SUPFAM" id="SSF81606">
    <property type="entry name" value="PP2C-like"/>
    <property type="match status" value="1"/>
</dbReference>
<evidence type="ECO:0000256" key="1">
    <source>
        <dbReference type="ARBA" id="ARBA00022801"/>
    </source>
</evidence>
<keyword evidence="5" id="KW-1185">Reference proteome</keyword>
<organism evidence="4 5">
    <name type="scientific">Marinibacterium profundimaris</name>
    <dbReference type="NCBI Taxonomy" id="1679460"/>
    <lineage>
        <taxon>Bacteria</taxon>
        <taxon>Pseudomonadati</taxon>
        <taxon>Pseudomonadota</taxon>
        <taxon>Alphaproteobacteria</taxon>
        <taxon>Rhodobacterales</taxon>
        <taxon>Paracoccaceae</taxon>
        <taxon>Marinibacterium</taxon>
    </lineage>
</organism>
<evidence type="ECO:0000256" key="2">
    <source>
        <dbReference type="PROSITE-ProRule" id="PRU00169"/>
    </source>
</evidence>
<dbReference type="GO" id="GO:0000160">
    <property type="term" value="P:phosphorelay signal transduction system"/>
    <property type="evidence" value="ECO:0007669"/>
    <property type="project" value="InterPro"/>
</dbReference>
<feature type="domain" description="Response regulatory" evidence="3">
    <location>
        <begin position="20"/>
        <end position="136"/>
    </location>
</feature>
<dbReference type="Pfam" id="PF00072">
    <property type="entry name" value="Response_reg"/>
    <property type="match status" value="1"/>
</dbReference>
<dbReference type="InterPro" id="IPR052016">
    <property type="entry name" value="Bact_Sigma-Reg"/>
</dbReference>
<dbReference type="SMART" id="SM00331">
    <property type="entry name" value="PP2C_SIG"/>
    <property type="match status" value="1"/>
</dbReference>
<reference evidence="4 5" key="1">
    <citation type="submission" date="2013-04" db="EMBL/GenBank/DDBJ databases">
        <title>Oceanicola sp. 22II1-22F33 Genome Sequencing.</title>
        <authorList>
            <person name="Lai Q."/>
            <person name="Li G."/>
            <person name="Shao Z."/>
        </authorList>
    </citation>
    <scope>NUCLEOTIDE SEQUENCE [LARGE SCALE GENOMIC DNA]</scope>
    <source>
        <strain evidence="4 5">22II1-22F33</strain>
    </source>
</reference>
<protein>
    <submittedName>
        <fullName evidence="4">Chemotaxis protein CheY</fullName>
    </submittedName>
</protein>
<dbReference type="InterPro" id="IPR011006">
    <property type="entry name" value="CheY-like_superfamily"/>
</dbReference>
<feature type="modified residue" description="4-aspartylphosphate" evidence="2">
    <location>
        <position position="69"/>
    </location>
</feature>
<evidence type="ECO:0000313" key="5">
    <source>
        <dbReference type="Proteomes" id="UP000215377"/>
    </source>
</evidence>
<dbReference type="RefSeq" id="WP_233152047.1">
    <property type="nucleotide sequence ID" value="NZ_AQQR01000002.1"/>
</dbReference>
<name>A0A225NMP2_9RHOB</name>
<keyword evidence="1" id="KW-0378">Hydrolase</keyword>
<dbReference type="Proteomes" id="UP000215377">
    <property type="component" value="Unassembled WGS sequence"/>
</dbReference>
<proteinExistence type="predicted"/>
<gene>
    <name evidence="4" type="ORF">ATO3_06130</name>
</gene>
<dbReference type="InterPro" id="IPR001789">
    <property type="entry name" value="Sig_transdc_resp-reg_receiver"/>
</dbReference>
<dbReference type="PANTHER" id="PTHR43156:SF2">
    <property type="entry name" value="STAGE II SPORULATION PROTEIN E"/>
    <property type="match status" value="1"/>
</dbReference>
<comment type="caution">
    <text evidence="4">The sequence shown here is derived from an EMBL/GenBank/DDBJ whole genome shotgun (WGS) entry which is preliminary data.</text>
</comment>
<dbReference type="PANTHER" id="PTHR43156">
    <property type="entry name" value="STAGE II SPORULATION PROTEIN E-RELATED"/>
    <property type="match status" value="1"/>
</dbReference>
<dbReference type="InterPro" id="IPR001932">
    <property type="entry name" value="PPM-type_phosphatase-like_dom"/>
</dbReference>
<dbReference type="SMART" id="SM00448">
    <property type="entry name" value="REC"/>
    <property type="match status" value="1"/>
</dbReference>
<dbReference type="PROSITE" id="PS50110">
    <property type="entry name" value="RESPONSE_REGULATORY"/>
    <property type="match status" value="1"/>
</dbReference>
<dbReference type="InterPro" id="IPR036457">
    <property type="entry name" value="PPM-type-like_dom_sf"/>
</dbReference>
<dbReference type="GO" id="GO:0016791">
    <property type="term" value="F:phosphatase activity"/>
    <property type="evidence" value="ECO:0007669"/>
    <property type="project" value="TreeGrafter"/>
</dbReference>
<evidence type="ECO:0000259" key="3">
    <source>
        <dbReference type="PROSITE" id="PS50110"/>
    </source>
</evidence>
<sequence length="425" mass="46425">MGQNVGQTRDRDPDDAAPLRVLVVDDSQPQRRLLATLLKKWGYIVDEAASGEEALARAAESRPDVVMSDWMMPGMDGLQLCRQFRQRSAANYGYFILLTSKGKADDVARGLDAGADDFLTKPVNANELRARISAGERIIAMQRELSSQNEVIQATLRELQDAYDVIDRDLLQAKTIQESLVPDFDRAFDGGRVSLLLKPCGHIGGDLVGMFSPGPHRVGFYSIDVSGHGITSAMMTARIGSYLSNAHLEHNIAVARRFGRLNALRPPVSVARALNARLLADVGISEYFTMAYAIADLRRGIVRLVQAGHPHPLLIRADGEMRFVGQGGVPVGLIPGVSHDETVVRMQPGDRLLLYSDGFTEARLKTGGMLEEEGLLRLVSEAPPERCGRAFMDDLYDRLAGQMADGLDDDVSATLFEYTGTPSSD</sequence>
<dbReference type="Gene3D" id="3.60.40.10">
    <property type="entry name" value="PPM-type phosphatase domain"/>
    <property type="match status" value="1"/>
</dbReference>
<dbReference type="Pfam" id="PF07228">
    <property type="entry name" value="SpoIIE"/>
    <property type="match status" value="1"/>
</dbReference>
<dbReference type="EMBL" id="AQQR01000002">
    <property type="protein sequence ID" value="OWU75771.1"/>
    <property type="molecule type" value="Genomic_DNA"/>
</dbReference>
<dbReference type="SUPFAM" id="SSF52172">
    <property type="entry name" value="CheY-like"/>
    <property type="match status" value="1"/>
</dbReference>
<dbReference type="Gene3D" id="3.40.50.2300">
    <property type="match status" value="1"/>
</dbReference>
<dbReference type="AlphaFoldDB" id="A0A225NMP2"/>
<evidence type="ECO:0000313" key="4">
    <source>
        <dbReference type="EMBL" id="OWU75771.1"/>
    </source>
</evidence>
<keyword evidence="2" id="KW-0597">Phosphoprotein</keyword>
<dbReference type="CDD" id="cd17574">
    <property type="entry name" value="REC_OmpR"/>
    <property type="match status" value="1"/>
</dbReference>